<feature type="region of interest" description="Disordered" evidence="1">
    <location>
        <begin position="607"/>
        <end position="647"/>
    </location>
</feature>
<dbReference type="GO" id="GO:0003676">
    <property type="term" value="F:nucleic acid binding"/>
    <property type="evidence" value="ECO:0007669"/>
    <property type="project" value="InterPro"/>
</dbReference>
<evidence type="ECO:0000313" key="4">
    <source>
        <dbReference type="Proteomes" id="UP000240010"/>
    </source>
</evidence>
<dbReference type="AlphaFoldDB" id="A0A2S6HL93"/>
<organism evidence="3 4">
    <name type="scientific">Methylobacter tundripaludum</name>
    <dbReference type="NCBI Taxonomy" id="173365"/>
    <lineage>
        <taxon>Bacteria</taxon>
        <taxon>Pseudomonadati</taxon>
        <taxon>Pseudomonadota</taxon>
        <taxon>Gammaproteobacteria</taxon>
        <taxon>Methylococcales</taxon>
        <taxon>Methylococcaceae</taxon>
        <taxon>Methylobacter</taxon>
    </lineage>
</organism>
<dbReference type="InterPro" id="IPR012337">
    <property type="entry name" value="RNaseH-like_sf"/>
</dbReference>
<evidence type="ECO:0000259" key="2">
    <source>
        <dbReference type="PROSITE" id="PS50994"/>
    </source>
</evidence>
<feature type="compositionally biased region" description="Polar residues" evidence="1">
    <location>
        <begin position="607"/>
        <end position="617"/>
    </location>
</feature>
<dbReference type="InterPro" id="IPR001584">
    <property type="entry name" value="Integrase_cat-core"/>
</dbReference>
<dbReference type="Proteomes" id="UP000240010">
    <property type="component" value="Unassembled WGS sequence"/>
</dbReference>
<feature type="compositionally biased region" description="Basic and acidic residues" evidence="1">
    <location>
        <begin position="620"/>
        <end position="630"/>
    </location>
</feature>
<comment type="caution">
    <text evidence="3">The sequence shown here is derived from an EMBL/GenBank/DDBJ whole genome shotgun (WGS) entry which is preliminary data.</text>
</comment>
<dbReference type="GO" id="GO:0015074">
    <property type="term" value="P:DNA integration"/>
    <property type="evidence" value="ECO:0007669"/>
    <property type="project" value="InterPro"/>
</dbReference>
<sequence>MKLASLHTGQDLILDNVPYRLIRILEDGQCQLERKSDLALSSYSKQELLGFMSTGELILCGQQTVTTTSENNQRLESDLSTYPEAIQQQVYYRLKYLKKADELLGEEITCHRLSRVIKLVAEESNNSDPPSALTVYRWWKRWIKADRSITALIKYKKGPKNKRKIVKELEQLAQQLIDEIYLKSEGGSIQDVYDALKHKIKALNINRNTPLPIPGKATFYRYVETYDEYLVMAARKGKQAADRHFRAAGKGPEPKYILERAEVDHTPLDLLIIDDVTGLTIGRPTVTFIIDRYSRLPLGFEIGFEPPSELAVMRALRHAIMPKTYVSQEYPEVENEWLAYGIKINLVCDNGLEFHAHQLRRMCAELNIELTFCPKKQPHYKGAIERFLGTFNSQLSHKVEGTTFSNIEQRGDYDAEKSACLTLTEFKKLMHVWLIDVYIQAPHKSLGITPALAWKDGLKIIEPVLPESKEKLDLILAIQKSRQLNHEGVQIQGLMFNSAELATLRKRGVAKVNIRINPEDLGEVWVFDEHQGDYFRVPCTYPEYANKLTLAQHLLIRQHTNQTNAARVDIDLYLRGKEKLRQLIADVSNSKKVSQRKKAARYNTEELQQAAFSSNTLPEKVSHQSDKDYSTDDIPDFDVDSKVADHD</sequence>
<evidence type="ECO:0000256" key="1">
    <source>
        <dbReference type="SAM" id="MobiDB-lite"/>
    </source>
</evidence>
<dbReference type="Gene3D" id="3.30.420.10">
    <property type="entry name" value="Ribonuclease H-like superfamily/Ribonuclease H"/>
    <property type="match status" value="1"/>
</dbReference>
<dbReference type="InterPro" id="IPR015378">
    <property type="entry name" value="Transposase-like_Mu_C"/>
</dbReference>
<dbReference type="Pfam" id="PF09299">
    <property type="entry name" value="Mu-transpos_C"/>
    <property type="match status" value="1"/>
</dbReference>
<dbReference type="Gene3D" id="1.10.10.60">
    <property type="entry name" value="Homeodomain-like"/>
    <property type="match status" value="1"/>
</dbReference>
<proteinExistence type="predicted"/>
<protein>
    <submittedName>
        <fullName evidence="3">Putative transposase</fullName>
    </submittedName>
</protein>
<feature type="domain" description="Integrase catalytic" evidence="2">
    <location>
        <begin position="263"/>
        <end position="458"/>
    </location>
</feature>
<evidence type="ECO:0000313" key="3">
    <source>
        <dbReference type="EMBL" id="PPK78265.1"/>
    </source>
</evidence>
<accession>A0A2S6HL93</accession>
<gene>
    <name evidence="3" type="ORF">B0F87_101647</name>
</gene>
<dbReference type="EMBL" id="PTIZ01000001">
    <property type="protein sequence ID" value="PPK78265.1"/>
    <property type="molecule type" value="Genomic_DNA"/>
</dbReference>
<dbReference type="RefSeq" id="WP_104427602.1">
    <property type="nucleotide sequence ID" value="NZ_PTIZ01000001.1"/>
</dbReference>
<dbReference type="InterPro" id="IPR036397">
    <property type="entry name" value="RNaseH_sf"/>
</dbReference>
<name>A0A2S6HL93_9GAMM</name>
<dbReference type="PROSITE" id="PS50994">
    <property type="entry name" value="INTEGRASE"/>
    <property type="match status" value="1"/>
</dbReference>
<reference evidence="3 4" key="1">
    <citation type="submission" date="2018-02" db="EMBL/GenBank/DDBJ databases">
        <title>Subsurface microbial communities from deep shales in Ohio and West Virginia, USA.</title>
        <authorList>
            <person name="Wrighton K."/>
        </authorList>
    </citation>
    <scope>NUCLEOTIDE SEQUENCE [LARGE SCALE GENOMIC DNA]</scope>
    <source>
        <strain evidence="3 4">OWC-DMM</strain>
    </source>
</reference>
<dbReference type="SUPFAM" id="SSF53098">
    <property type="entry name" value="Ribonuclease H-like"/>
    <property type="match status" value="1"/>
</dbReference>